<dbReference type="Gene3D" id="3.30.1370.10">
    <property type="entry name" value="K Homology domain, type 1"/>
    <property type="match status" value="1"/>
</dbReference>
<dbReference type="InterPro" id="IPR014756">
    <property type="entry name" value="Ig_E-set"/>
</dbReference>
<feature type="chain" id="PRO_5038586667" evidence="4">
    <location>
        <begin position="25"/>
        <end position="1144"/>
    </location>
</feature>
<dbReference type="EMBL" id="CP097511">
    <property type="protein sequence ID" value="URE45012.1"/>
    <property type="molecule type" value="Genomic_DNA"/>
</dbReference>
<dbReference type="Pfam" id="PF07250">
    <property type="entry name" value="Glyoxal_oxid_N"/>
    <property type="match status" value="1"/>
</dbReference>
<dbReference type="PANTHER" id="PTHR32208:SF93">
    <property type="entry name" value="ALDEHYDE OXIDASE GLOX1"/>
    <property type="match status" value="1"/>
</dbReference>
<feature type="region of interest" description="Disordered" evidence="3">
    <location>
        <begin position="666"/>
        <end position="700"/>
    </location>
</feature>
<dbReference type="InterPro" id="IPR011043">
    <property type="entry name" value="Gal_Oxase/kelch_b-propeller"/>
</dbReference>
<name>A0A9E7IBT9_9LILI</name>
<evidence type="ECO:0000259" key="5">
    <source>
        <dbReference type="SMART" id="SM00322"/>
    </source>
</evidence>
<dbReference type="AlphaFoldDB" id="A0A9E7IBT9"/>
<dbReference type="InterPro" id="IPR004088">
    <property type="entry name" value="KH_dom_type_1"/>
</dbReference>
<dbReference type="Pfam" id="PF00013">
    <property type="entry name" value="KH_1"/>
    <property type="match status" value="1"/>
</dbReference>
<reference evidence="6" key="1">
    <citation type="submission" date="2022-05" db="EMBL/GenBank/DDBJ databases">
        <title>The Musa troglodytarum L. genome provides insights into the mechanism of non-climacteric behaviour and enrichment of carotenoids.</title>
        <authorList>
            <person name="Wang J."/>
        </authorList>
    </citation>
    <scope>NUCLEOTIDE SEQUENCE</scope>
    <source>
        <tissue evidence="6">Leaf</tissue>
    </source>
</reference>
<dbReference type="InterPro" id="IPR015202">
    <property type="entry name" value="GO-like_E_set"/>
</dbReference>
<dbReference type="GO" id="GO:0003723">
    <property type="term" value="F:RNA binding"/>
    <property type="evidence" value="ECO:0007669"/>
    <property type="project" value="UniProtKB-UniRule"/>
</dbReference>
<accession>A0A9E7IBT9</accession>
<dbReference type="InterPro" id="IPR009880">
    <property type="entry name" value="Glyoxal_oxidase_N"/>
</dbReference>
<dbReference type="Pfam" id="PF10469">
    <property type="entry name" value="AKAP7_NLS"/>
    <property type="match status" value="1"/>
</dbReference>
<dbReference type="SUPFAM" id="SSF50965">
    <property type="entry name" value="Galactose oxidase, central domain"/>
    <property type="match status" value="1"/>
</dbReference>
<gene>
    <name evidence="6" type="ORF">MUK42_25009</name>
</gene>
<evidence type="ECO:0000313" key="7">
    <source>
        <dbReference type="Proteomes" id="UP001055439"/>
    </source>
</evidence>
<sequence>METTTTPLFHVLFFVLFLLGSAVAQPFIFDPINPLLNAGPAHNKPSYETSFTGLWKFVRNSSGVSAMHLAITKENKAILFDASNSGPSLLPLPAGNCRPDPTNKTNGEDCWAHAAEYDFVADQIRPLKVLTNPWCSSGGFAADGTLVQSGGFHEGATAVRYLKTCPTCDWIEYATQQILPDGSFIVVGGRREFSYEFIPAPGQSNPSNYKLPFLIETTDDEENNLYPFLHLSTDGNLFIFANNRSILLDPRTDTIVREFPPLKDGSHNYPASACSALLPLRLRSDTTAPIPAEVIICGGASHKSAALAAEKVFVPALRRCSRLTITKQKATWHTEVMPTPRVMGDMLLLPNADVLIVNGAAKGTSGWGWAESPNLEPLLYRPSSRRNERFKTLTPTTIPRMYHSTSAVLPDTSILVAGSNPNNRYNYTAQYPTEFRLERFYPPYLDPQLAVHRPRIVKDLAPSSVAYGASFQVVFDVPDLGLELGDVKVTMYAPPFTTHGFSMNQRLLILSTAELSAAGLGRWTVAVTAPPSGMVAPPGFYLLFVVNRAVPVPPESVCELWAANTLGPAPATARASCVSNPCSSAPLKGRAASPTHPSYPDDRLQAVVEIPLPAQSRVPAECSSLDPVEPPSGQSLSLIWKMASKKDRHAELDRHKKRKSIMHVWRPISTQSASNEVDHNRSDVQCQPPELHQNKPSGVSDKEIATQEDSAMGISMTLTTSARAVDHGNDFEAVDGIPVAFTCETENVSTSRDLSTASNSGGALEQEVMEGAVPVMNPTTGAELGSGDERHSVSVEVGASLIRFIKGKGGSMQKQIEGELGVKIVFPSSKEDSNITIEGTVESVTKASEKIASILEEAVKSPKLDYSHFISLPLALHPELVEKLNRFQNSIIGDATLSDDDDLEKESNDGSTDDEDNQSERQKVAVRLEVQDEKECVKVKINAMDHKSTTRASSLTDMGIDRSIFIKPKTFHLTVLMLKLWNNERIAAAAEVLQRISSKVQDALENRPVSIRLQGLMCMRGSPAKARAVYAPVKEIGGEGRLLRACQVIIDAYVEAGLVLEKDAQQALKLHATLMNARHRKRKGRRTKRDDSFDARHIFRVHGSEDWGEYHIPEVHLSQRFKFDESGYYHCCTSIPLPESMLID</sequence>
<evidence type="ECO:0000256" key="2">
    <source>
        <dbReference type="PROSITE-ProRule" id="PRU00117"/>
    </source>
</evidence>
<keyword evidence="6" id="KW-0436">Ligase</keyword>
<dbReference type="InterPro" id="IPR019510">
    <property type="entry name" value="AKAP7-like_phosphoesterase"/>
</dbReference>
<dbReference type="SUPFAM" id="SSF55144">
    <property type="entry name" value="LigT-like"/>
    <property type="match status" value="1"/>
</dbReference>
<evidence type="ECO:0000256" key="1">
    <source>
        <dbReference type="ARBA" id="ARBA00022729"/>
    </source>
</evidence>
<evidence type="ECO:0000256" key="3">
    <source>
        <dbReference type="SAM" id="MobiDB-lite"/>
    </source>
</evidence>
<dbReference type="Proteomes" id="UP001055439">
    <property type="component" value="Chromosome 9"/>
</dbReference>
<dbReference type="InterPro" id="IPR009097">
    <property type="entry name" value="Cyclic_Pdiesterase"/>
</dbReference>
<evidence type="ECO:0000313" key="6">
    <source>
        <dbReference type="EMBL" id="URE45012.1"/>
    </source>
</evidence>
<dbReference type="SUPFAM" id="SSF81296">
    <property type="entry name" value="E set domains"/>
    <property type="match status" value="1"/>
</dbReference>
<dbReference type="InterPro" id="IPR004087">
    <property type="entry name" value="KH_dom"/>
</dbReference>
<dbReference type="SUPFAM" id="SSF54791">
    <property type="entry name" value="Eukaryotic type KH-domain (KH-domain type I)"/>
    <property type="match status" value="1"/>
</dbReference>
<dbReference type="InterPro" id="IPR036612">
    <property type="entry name" value="KH_dom_type_1_sf"/>
</dbReference>
<dbReference type="PROSITE" id="PS50084">
    <property type="entry name" value="KH_TYPE_1"/>
    <property type="match status" value="1"/>
</dbReference>
<dbReference type="Gene3D" id="2.130.10.80">
    <property type="entry name" value="Galactose oxidase/kelch, beta-propeller"/>
    <property type="match status" value="1"/>
</dbReference>
<dbReference type="SMART" id="SM00322">
    <property type="entry name" value="KH"/>
    <property type="match status" value="1"/>
</dbReference>
<protein>
    <submittedName>
        <fullName evidence="6">AKAP7 2'5' RNA ligase-like domain</fullName>
    </submittedName>
</protein>
<keyword evidence="2" id="KW-0694">RNA-binding</keyword>
<dbReference type="OrthoDB" id="2019572at2759"/>
<dbReference type="Gene3D" id="3.90.1140.10">
    <property type="entry name" value="Cyclic phosphodiesterase"/>
    <property type="match status" value="1"/>
</dbReference>
<keyword evidence="7" id="KW-1185">Reference proteome</keyword>
<dbReference type="GO" id="GO:0016874">
    <property type="term" value="F:ligase activity"/>
    <property type="evidence" value="ECO:0007669"/>
    <property type="project" value="UniProtKB-KW"/>
</dbReference>
<organism evidence="6 7">
    <name type="scientific">Musa troglodytarum</name>
    <name type="common">fe'i banana</name>
    <dbReference type="NCBI Taxonomy" id="320322"/>
    <lineage>
        <taxon>Eukaryota</taxon>
        <taxon>Viridiplantae</taxon>
        <taxon>Streptophyta</taxon>
        <taxon>Embryophyta</taxon>
        <taxon>Tracheophyta</taxon>
        <taxon>Spermatophyta</taxon>
        <taxon>Magnoliopsida</taxon>
        <taxon>Liliopsida</taxon>
        <taxon>Zingiberales</taxon>
        <taxon>Musaceae</taxon>
        <taxon>Musa</taxon>
    </lineage>
</organism>
<feature type="signal peptide" evidence="4">
    <location>
        <begin position="1"/>
        <end position="24"/>
    </location>
</feature>
<dbReference type="PANTHER" id="PTHR32208">
    <property type="entry name" value="SECRETED PROTEIN-RELATED"/>
    <property type="match status" value="1"/>
</dbReference>
<feature type="region of interest" description="Disordered" evidence="3">
    <location>
        <begin position="898"/>
        <end position="921"/>
    </location>
</feature>
<keyword evidence="1 4" id="KW-0732">Signal</keyword>
<dbReference type="Gene3D" id="2.60.40.10">
    <property type="entry name" value="Immunoglobulins"/>
    <property type="match status" value="1"/>
</dbReference>
<dbReference type="CDD" id="cd02851">
    <property type="entry name" value="E_set_GO_C"/>
    <property type="match status" value="1"/>
</dbReference>
<proteinExistence type="predicted"/>
<dbReference type="InterPro" id="IPR013783">
    <property type="entry name" value="Ig-like_fold"/>
</dbReference>
<feature type="domain" description="K Homology" evidence="5">
    <location>
        <begin position="789"/>
        <end position="856"/>
    </location>
</feature>
<dbReference type="InterPro" id="IPR037293">
    <property type="entry name" value="Gal_Oxidase_central_sf"/>
</dbReference>
<evidence type="ECO:0000256" key="4">
    <source>
        <dbReference type="SAM" id="SignalP"/>
    </source>
</evidence>
<dbReference type="Pfam" id="PF09118">
    <property type="entry name" value="GO-like_E_set"/>
    <property type="match status" value="1"/>
</dbReference>